<sequence>MSLYILFAASMNLFALGNSVVKFNGLNYADWSEQIQFQLGIYDLDLAIVMDEAPPAITETNTADDKSLYEAWKRSNRLALNLMRLSMDENVKPSMPKTDNAREFMNILKEYSHSDITDKSIVGTLMSELTTKKFDWSQPIHDHVTGMINLAARLKTMGMEVNESFLVQFIMNSLPPKFGQFQVNYNTIKDKWNLQEIKAMLVQEEGRLKKVRIILFT</sequence>
<dbReference type="PANTHER" id="PTHR35317">
    <property type="entry name" value="OS04G0629600 PROTEIN"/>
    <property type="match status" value="1"/>
</dbReference>
<accession>A0ABD1L620</accession>
<keyword evidence="3" id="KW-1185">Reference proteome</keyword>
<gene>
    <name evidence="2" type="ORF">Fmac_032689</name>
</gene>
<evidence type="ECO:0008006" key="4">
    <source>
        <dbReference type="Google" id="ProtNLM"/>
    </source>
</evidence>
<organism evidence="2 3">
    <name type="scientific">Flemingia macrophylla</name>
    <dbReference type="NCBI Taxonomy" id="520843"/>
    <lineage>
        <taxon>Eukaryota</taxon>
        <taxon>Viridiplantae</taxon>
        <taxon>Streptophyta</taxon>
        <taxon>Embryophyta</taxon>
        <taxon>Tracheophyta</taxon>
        <taxon>Spermatophyta</taxon>
        <taxon>Magnoliopsida</taxon>
        <taxon>eudicotyledons</taxon>
        <taxon>Gunneridae</taxon>
        <taxon>Pentapetalae</taxon>
        <taxon>rosids</taxon>
        <taxon>fabids</taxon>
        <taxon>Fabales</taxon>
        <taxon>Fabaceae</taxon>
        <taxon>Papilionoideae</taxon>
        <taxon>50 kb inversion clade</taxon>
        <taxon>NPAAA clade</taxon>
        <taxon>indigoferoid/millettioid clade</taxon>
        <taxon>Phaseoleae</taxon>
        <taxon>Flemingia</taxon>
    </lineage>
</organism>
<reference evidence="2 3" key="1">
    <citation type="submission" date="2024-08" db="EMBL/GenBank/DDBJ databases">
        <title>Insights into the chromosomal genome structure of Flemingia macrophylla.</title>
        <authorList>
            <person name="Ding Y."/>
            <person name="Zhao Y."/>
            <person name="Bi W."/>
            <person name="Wu M."/>
            <person name="Zhao G."/>
            <person name="Gong Y."/>
            <person name="Li W."/>
            <person name="Zhang P."/>
        </authorList>
    </citation>
    <scope>NUCLEOTIDE SEQUENCE [LARGE SCALE GENOMIC DNA]</scope>
    <source>
        <strain evidence="2">DYQJB</strain>
        <tissue evidence="2">Leaf</tissue>
    </source>
</reference>
<comment type="caution">
    <text evidence="2">The sequence shown here is derived from an EMBL/GenBank/DDBJ whole genome shotgun (WGS) entry which is preliminary data.</text>
</comment>
<protein>
    <recommendedName>
        <fullName evidence="4">UBN2 domain-containing protein</fullName>
    </recommendedName>
</protein>
<dbReference type="PANTHER" id="PTHR35317:SF23">
    <property type="entry name" value="OS04G0629600 PROTEIN"/>
    <property type="match status" value="1"/>
</dbReference>
<feature type="chain" id="PRO_5044743175" description="UBN2 domain-containing protein" evidence="1">
    <location>
        <begin position="18"/>
        <end position="217"/>
    </location>
</feature>
<evidence type="ECO:0000256" key="1">
    <source>
        <dbReference type="SAM" id="SignalP"/>
    </source>
</evidence>
<dbReference type="Pfam" id="PF14223">
    <property type="entry name" value="Retrotran_gag_2"/>
    <property type="match status" value="1"/>
</dbReference>
<dbReference type="AlphaFoldDB" id="A0ABD1L620"/>
<evidence type="ECO:0000313" key="2">
    <source>
        <dbReference type="EMBL" id="KAL2318813.1"/>
    </source>
</evidence>
<dbReference type="EMBL" id="JBGMDY010000011">
    <property type="protein sequence ID" value="KAL2318813.1"/>
    <property type="molecule type" value="Genomic_DNA"/>
</dbReference>
<evidence type="ECO:0000313" key="3">
    <source>
        <dbReference type="Proteomes" id="UP001603857"/>
    </source>
</evidence>
<keyword evidence="1" id="KW-0732">Signal</keyword>
<dbReference type="Proteomes" id="UP001603857">
    <property type="component" value="Unassembled WGS sequence"/>
</dbReference>
<feature type="signal peptide" evidence="1">
    <location>
        <begin position="1"/>
        <end position="17"/>
    </location>
</feature>
<name>A0ABD1L620_9FABA</name>
<proteinExistence type="predicted"/>